<dbReference type="Proteomes" id="UP000563094">
    <property type="component" value="Unassembled WGS sequence"/>
</dbReference>
<dbReference type="RefSeq" id="WP_182511118.1">
    <property type="nucleotide sequence ID" value="NZ_JACJIQ010000001.1"/>
</dbReference>
<accession>A0A839G7D0</accession>
<sequence length="203" mass="23347">MPKLSIRLFEKFEISTASIESTRNKMELLFSSGTIDLQDIIHSYSGLYMELFTDFEALLEELFFGLYDGTYISKHYTITKKSKISPSTEIQPIIYGGQSYVNWLPYDQHILKRAKLFFAQGEPFCQLTSLEQKKIKEYHIIRNAIAHKSQHSLLEFNKIIAPLTLLPSEKTPAGYLRSKPSSGQTQFEIAIIELKLLTKKLCL</sequence>
<reference evidence="1 2" key="1">
    <citation type="submission" date="2020-08" db="EMBL/GenBank/DDBJ databases">
        <title>Genomic Encyclopedia of Type Strains, Phase IV (KMG-IV): sequencing the most valuable type-strain genomes for metagenomic binning, comparative biology and taxonomic classification.</title>
        <authorList>
            <person name="Goeker M."/>
        </authorList>
    </citation>
    <scope>NUCLEOTIDE SEQUENCE [LARGE SCALE GENOMIC DNA]</scope>
    <source>
        <strain evidence="1 2">DSM 29854</strain>
    </source>
</reference>
<gene>
    <name evidence="1" type="ORF">FHS90_000021</name>
</gene>
<dbReference type="AlphaFoldDB" id="A0A839G7D0"/>
<name>A0A839G7D0_9BACT</name>
<evidence type="ECO:0008006" key="3">
    <source>
        <dbReference type="Google" id="ProtNLM"/>
    </source>
</evidence>
<protein>
    <recommendedName>
        <fullName evidence="3">RiboL-PSP-HEPN domain-containing protein</fullName>
    </recommendedName>
</protein>
<proteinExistence type="predicted"/>
<dbReference type="EMBL" id="JACJIQ010000001">
    <property type="protein sequence ID" value="MBA9075324.1"/>
    <property type="molecule type" value="Genomic_DNA"/>
</dbReference>
<comment type="caution">
    <text evidence="1">The sequence shown here is derived from an EMBL/GenBank/DDBJ whole genome shotgun (WGS) entry which is preliminary data.</text>
</comment>
<evidence type="ECO:0000313" key="1">
    <source>
        <dbReference type="EMBL" id="MBA9075324.1"/>
    </source>
</evidence>
<keyword evidence="2" id="KW-1185">Reference proteome</keyword>
<organism evidence="1 2">
    <name type="scientific">Rufibacter quisquiliarum</name>
    <dbReference type="NCBI Taxonomy" id="1549639"/>
    <lineage>
        <taxon>Bacteria</taxon>
        <taxon>Pseudomonadati</taxon>
        <taxon>Bacteroidota</taxon>
        <taxon>Cytophagia</taxon>
        <taxon>Cytophagales</taxon>
        <taxon>Hymenobacteraceae</taxon>
        <taxon>Rufibacter</taxon>
    </lineage>
</organism>
<evidence type="ECO:0000313" key="2">
    <source>
        <dbReference type="Proteomes" id="UP000563094"/>
    </source>
</evidence>